<dbReference type="AlphaFoldDB" id="A0AAV5A3E3"/>
<dbReference type="Proteomes" id="UP001050691">
    <property type="component" value="Unassembled WGS sequence"/>
</dbReference>
<evidence type="ECO:0008006" key="3">
    <source>
        <dbReference type="Google" id="ProtNLM"/>
    </source>
</evidence>
<proteinExistence type="predicted"/>
<dbReference type="InterPro" id="IPR042099">
    <property type="entry name" value="ANL_N_sf"/>
</dbReference>
<evidence type="ECO:0000313" key="1">
    <source>
        <dbReference type="EMBL" id="GJJ08775.1"/>
    </source>
</evidence>
<protein>
    <recommendedName>
        <fullName evidence="3">Acetyl-CoA synthetase-like protein</fullName>
    </recommendedName>
</protein>
<sequence>MEKVKYLKQSLPAVLPLISLPTVMSSAFIHLQTLCERIISHPNTPVFKIPKQGTSWEDPKWIDISYTQFNADIERVARYWYVTFGSHNIPLRSVIGVWLPGFSYVDAVTIYAISRAGYVPQMFGFELPNTQVVLTLLASSSGRAIIHHPAKATLLAQSGTLLPCLPSVDYNNIPDDSQLSDIQLPPLLSADDEDYAFIYHSSGSVSGMPKVVPVTNKWLSTIQYKSTPAFSIGYEDYKAKNMGQDIYGWTLRVFLTFYANLSRNLPELVELMHNMRQVTYAGMPLETELQVWANEIGIPLTTNSVVTDVYAGQLMTSTLESPYFELLPNVHAEFIPICTTPSDPTQADPGYGSLLELHILSTSPDLPIPAFRSSTGGWLSGDLFQAVSPGKYIFRGDRLDTKAIENEVYSVCGLDLVANCVVVGYERPWPMLFVELKPGVLSFESESNTELGTTVALQKVKGEIIRRLENFNSLIYPHERVEDPRMVYIVLPPRKLPRTAIKGNIRRRGVEQEFAQDIETAYTSMPMNVFGGYVPVENASSYILSPYVFPVPVSPNGRGL</sequence>
<dbReference type="EMBL" id="BPWL01000003">
    <property type="protein sequence ID" value="GJJ08775.1"/>
    <property type="molecule type" value="Genomic_DNA"/>
</dbReference>
<keyword evidence="2" id="KW-1185">Reference proteome</keyword>
<evidence type="ECO:0000313" key="2">
    <source>
        <dbReference type="Proteomes" id="UP001050691"/>
    </source>
</evidence>
<organism evidence="1 2">
    <name type="scientific">Clathrus columnatus</name>
    <dbReference type="NCBI Taxonomy" id="1419009"/>
    <lineage>
        <taxon>Eukaryota</taxon>
        <taxon>Fungi</taxon>
        <taxon>Dikarya</taxon>
        <taxon>Basidiomycota</taxon>
        <taxon>Agaricomycotina</taxon>
        <taxon>Agaricomycetes</taxon>
        <taxon>Phallomycetidae</taxon>
        <taxon>Phallales</taxon>
        <taxon>Clathraceae</taxon>
        <taxon>Clathrus</taxon>
    </lineage>
</organism>
<comment type="caution">
    <text evidence="1">The sequence shown here is derived from an EMBL/GenBank/DDBJ whole genome shotgun (WGS) entry which is preliminary data.</text>
</comment>
<dbReference type="Pfam" id="PF23562">
    <property type="entry name" value="AMP-binding_C_3"/>
    <property type="match status" value="1"/>
</dbReference>
<reference evidence="1" key="1">
    <citation type="submission" date="2021-10" db="EMBL/GenBank/DDBJ databases">
        <title>De novo Genome Assembly of Clathrus columnatus (Basidiomycota, Fungi) Using Illumina and Nanopore Sequence Data.</title>
        <authorList>
            <person name="Ogiso-Tanaka E."/>
            <person name="Itagaki H."/>
            <person name="Hosoya T."/>
            <person name="Hosaka K."/>
        </authorList>
    </citation>
    <scope>NUCLEOTIDE SEQUENCE</scope>
    <source>
        <strain evidence="1">MO-923</strain>
    </source>
</reference>
<accession>A0AAV5A3E3</accession>
<dbReference type="SUPFAM" id="SSF56801">
    <property type="entry name" value="Acetyl-CoA synthetase-like"/>
    <property type="match status" value="1"/>
</dbReference>
<gene>
    <name evidence="1" type="ORF">Clacol_002994</name>
</gene>
<dbReference type="Gene3D" id="3.40.50.12780">
    <property type="entry name" value="N-terminal domain of ligase-like"/>
    <property type="match status" value="1"/>
</dbReference>
<name>A0AAV5A3E3_9AGAM</name>